<sequence>MRVVVTGVNGQLGYDVVKELKKQGFTAIGLTRENLDITDENQAMRTIREINPEAVIHCAAYTAVDLAEEETEKSLRVNALAASYLAKACAEIHAKMIYVSTDYVFPGEGEKPYETLDQVAPINWYGQTKYEGEQAVLRELESYFIVRVSWVFGKNGKNFVKTMLRLSEERSTVSVVADQIGSPTYTVDLARCLVDMIKSDKYGIYHATNEGFCSWYDFAKEIFRMSGRNITVQPLTSDEFPVKAKRPKNSRLSKEKLTEQGFERLPSWQDALSRYLNELQAENLI</sequence>
<reference evidence="4 5" key="1">
    <citation type="journal article" date="2018" name="Nat. Biotechnol.">
        <title>A standardized bacterial taxonomy based on genome phylogeny substantially revises the tree of life.</title>
        <authorList>
            <person name="Parks D.H."/>
            <person name="Chuvochina M."/>
            <person name="Waite D.W."/>
            <person name="Rinke C."/>
            <person name="Skarshewski A."/>
            <person name="Chaumeil P.A."/>
            <person name="Hugenholtz P."/>
        </authorList>
    </citation>
    <scope>NUCLEOTIDE SEQUENCE [LARGE SCALE GENOMIC DNA]</scope>
    <source>
        <strain evidence="4">UBA11728</strain>
    </source>
</reference>
<dbReference type="EC" id="1.1.1.133" evidence="2"/>
<keyword evidence="2" id="KW-0560">Oxidoreductase</keyword>
<evidence type="ECO:0000313" key="5">
    <source>
        <dbReference type="Proteomes" id="UP000262969"/>
    </source>
</evidence>
<dbReference type="CDD" id="cd05254">
    <property type="entry name" value="dTDP_HR_like_SDR_e"/>
    <property type="match status" value="1"/>
</dbReference>
<evidence type="ECO:0000259" key="3">
    <source>
        <dbReference type="Pfam" id="PF04321"/>
    </source>
</evidence>
<gene>
    <name evidence="4" type="primary">rfbD</name>
    <name evidence="4" type="ORF">DHW61_10145</name>
</gene>
<comment type="caution">
    <text evidence="4">The sequence shown here is derived from an EMBL/GenBank/DDBJ whole genome shotgun (WGS) entry which is preliminary data.</text>
</comment>
<dbReference type="GO" id="GO:0019305">
    <property type="term" value="P:dTDP-rhamnose biosynthetic process"/>
    <property type="evidence" value="ECO:0007669"/>
    <property type="project" value="UniProtKB-UniPathway"/>
</dbReference>
<evidence type="ECO:0000256" key="2">
    <source>
        <dbReference type="RuleBase" id="RU364082"/>
    </source>
</evidence>
<organism evidence="4 5">
    <name type="scientific">Lachnoclostridium phytofermentans</name>
    <dbReference type="NCBI Taxonomy" id="66219"/>
    <lineage>
        <taxon>Bacteria</taxon>
        <taxon>Bacillati</taxon>
        <taxon>Bacillota</taxon>
        <taxon>Clostridia</taxon>
        <taxon>Lachnospirales</taxon>
        <taxon>Lachnospiraceae</taxon>
    </lineage>
</organism>
<dbReference type="Gene3D" id="3.40.50.720">
    <property type="entry name" value="NAD(P)-binding Rossmann-like Domain"/>
    <property type="match status" value="1"/>
</dbReference>
<keyword evidence="2" id="KW-0521">NADP</keyword>
<dbReference type="PANTHER" id="PTHR10491:SF4">
    <property type="entry name" value="METHIONINE ADENOSYLTRANSFERASE 2 SUBUNIT BETA"/>
    <property type="match status" value="1"/>
</dbReference>
<protein>
    <recommendedName>
        <fullName evidence="2">dTDP-4-dehydrorhamnose reductase</fullName>
        <ecNumber evidence="2">1.1.1.133</ecNumber>
    </recommendedName>
</protein>
<feature type="domain" description="RmlD-like substrate binding" evidence="3">
    <location>
        <begin position="1"/>
        <end position="280"/>
    </location>
</feature>
<dbReference type="NCBIfam" id="TIGR01214">
    <property type="entry name" value="rmlD"/>
    <property type="match status" value="1"/>
</dbReference>
<comment type="function">
    <text evidence="2">Catalyzes the reduction of dTDP-6-deoxy-L-lyxo-4-hexulose to yield dTDP-L-rhamnose.</text>
</comment>
<evidence type="ECO:0000256" key="1">
    <source>
        <dbReference type="ARBA" id="ARBA00010944"/>
    </source>
</evidence>
<accession>A0A3D2X7Z1</accession>
<proteinExistence type="inferred from homology"/>
<dbReference type="Gene3D" id="3.90.25.10">
    <property type="entry name" value="UDP-galactose 4-epimerase, domain 1"/>
    <property type="match status" value="1"/>
</dbReference>
<dbReference type="InterPro" id="IPR036291">
    <property type="entry name" value="NAD(P)-bd_dom_sf"/>
</dbReference>
<evidence type="ECO:0000313" key="4">
    <source>
        <dbReference type="EMBL" id="HCL02753.1"/>
    </source>
</evidence>
<name>A0A3D2X7Z1_9FIRM</name>
<dbReference type="SUPFAM" id="SSF51735">
    <property type="entry name" value="NAD(P)-binding Rossmann-fold domains"/>
    <property type="match status" value="1"/>
</dbReference>
<dbReference type="PANTHER" id="PTHR10491">
    <property type="entry name" value="DTDP-4-DEHYDRORHAMNOSE REDUCTASE"/>
    <property type="match status" value="1"/>
</dbReference>
<dbReference type="InterPro" id="IPR029903">
    <property type="entry name" value="RmlD-like-bd"/>
</dbReference>
<dbReference type="Pfam" id="PF04321">
    <property type="entry name" value="RmlD_sub_bind"/>
    <property type="match status" value="1"/>
</dbReference>
<comment type="similarity">
    <text evidence="1 2">Belongs to the dTDP-4-dehydrorhamnose reductase family.</text>
</comment>
<dbReference type="UniPathway" id="UPA00124"/>
<dbReference type="GO" id="GO:0008831">
    <property type="term" value="F:dTDP-4-dehydrorhamnose reductase activity"/>
    <property type="evidence" value="ECO:0007669"/>
    <property type="project" value="UniProtKB-EC"/>
</dbReference>
<dbReference type="GO" id="GO:0005829">
    <property type="term" value="C:cytosol"/>
    <property type="evidence" value="ECO:0007669"/>
    <property type="project" value="TreeGrafter"/>
</dbReference>
<dbReference type="Proteomes" id="UP000262969">
    <property type="component" value="Unassembled WGS sequence"/>
</dbReference>
<dbReference type="EMBL" id="DPVV01000335">
    <property type="protein sequence ID" value="HCL02753.1"/>
    <property type="molecule type" value="Genomic_DNA"/>
</dbReference>
<comment type="pathway">
    <text evidence="2">Carbohydrate biosynthesis; dTDP-L-rhamnose biosynthesis.</text>
</comment>
<dbReference type="AlphaFoldDB" id="A0A3D2X7Z1"/>
<dbReference type="InterPro" id="IPR005913">
    <property type="entry name" value="dTDP_dehydrorham_reduct"/>
</dbReference>